<keyword evidence="2" id="KW-1133">Transmembrane helix</keyword>
<name>X6PBR0_RETFI</name>
<evidence type="ECO:0000313" key="3">
    <source>
        <dbReference type="EMBL" id="ETO35935.1"/>
    </source>
</evidence>
<gene>
    <name evidence="3" type="ORF">RFI_01127</name>
</gene>
<feature type="compositionally biased region" description="Basic and acidic residues" evidence="1">
    <location>
        <begin position="92"/>
        <end position="107"/>
    </location>
</feature>
<proteinExistence type="predicted"/>
<protein>
    <submittedName>
        <fullName evidence="3">Uncharacterized protein</fullName>
    </submittedName>
</protein>
<keyword evidence="4" id="KW-1185">Reference proteome</keyword>
<feature type="compositionally biased region" description="Basic and acidic residues" evidence="1">
    <location>
        <begin position="46"/>
        <end position="76"/>
    </location>
</feature>
<evidence type="ECO:0000256" key="1">
    <source>
        <dbReference type="SAM" id="MobiDB-lite"/>
    </source>
</evidence>
<accession>X6PBR0</accession>
<dbReference type="EMBL" id="ASPP01001162">
    <property type="protein sequence ID" value="ETO35935.1"/>
    <property type="molecule type" value="Genomic_DNA"/>
</dbReference>
<comment type="caution">
    <text evidence="3">The sequence shown here is derived from an EMBL/GenBank/DDBJ whole genome shotgun (WGS) entry which is preliminary data.</text>
</comment>
<feature type="compositionally biased region" description="Basic and acidic residues" evidence="1">
    <location>
        <begin position="18"/>
        <end position="33"/>
    </location>
</feature>
<feature type="region of interest" description="Disordered" evidence="1">
    <location>
        <begin position="1"/>
        <end position="108"/>
    </location>
</feature>
<sequence length="311" mass="36196">MASKTPRQLKKSKSTFGRAEKAGENGEEKDKKSVMLKLKTKSVANVEEKKESKKKKPDENKTKKERKKPVMEDPKKVMGSRGRSPQPPLKGKKGESKEKKSTKKPGDKLGLNALLQMLSQCEDPWDMRLFKKLLFEYFRNEVTFNDHTQMTVAAKLSSEWVQKVSLQIQNTEEYKRLTPENKAKLAQTLQSYILNDLWNHEENMKAIKMLTDKDYVQPLEEYIGLEDINYAEDFGDLNENDFEIEPGAVHQLLERLEDDVVAPVLSAYDNGFFDNCMKRSKRRAFELDFAGCYFIFICAYVYIYLFFFFLK</sequence>
<feature type="transmembrane region" description="Helical" evidence="2">
    <location>
        <begin position="287"/>
        <end position="310"/>
    </location>
</feature>
<dbReference type="AlphaFoldDB" id="X6PBR0"/>
<keyword evidence="2" id="KW-0472">Membrane</keyword>
<reference evidence="3 4" key="1">
    <citation type="journal article" date="2013" name="Curr. Biol.">
        <title>The Genome of the Foraminiferan Reticulomyxa filosa.</title>
        <authorList>
            <person name="Glockner G."/>
            <person name="Hulsmann N."/>
            <person name="Schleicher M."/>
            <person name="Noegel A.A."/>
            <person name="Eichinger L."/>
            <person name="Gallinger C."/>
            <person name="Pawlowski J."/>
            <person name="Sierra R."/>
            <person name="Euteneuer U."/>
            <person name="Pillet L."/>
            <person name="Moustafa A."/>
            <person name="Platzer M."/>
            <person name="Groth M."/>
            <person name="Szafranski K."/>
            <person name="Schliwa M."/>
        </authorList>
    </citation>
    <scope>NUCLEOTIDE SEQUENCE [LARGE SCALE GENOMIC DNA]</scope>
</reference>
<organism evidence="3 4">
    <name type="scientific">Reticulomyxa filosa</name>
    <dbReference type="NCBI Taxonomy" id="46433"/>
    <lineage>
        <taxon>Eukaryota</taxon>
        <taxon>Sar</taxon>
        <taxon>Rhizaria</taxon>
        <taxon>Retaria</taxon>
        <taxon>Foraminifera</taxon>
        <taxon>Monothalamids</taxon>
        <taxon>Reticulomyxidae</taxon>
        <taxon>Reticulomyxa</taxon>
    </lineage>
</organism>
<evidence type="ECO:0000256" key="2">
    <source>
        <dbReference type="SAM" id="Phobius"/>
    </source>
</evidence>
<dbReference type="Proteomes" id="UP000023152">
    <property type="component" value="Unassembled WGS sequence"/>
</dbReference>
<evidence type="ECO:0000313" key="4">
    <source>
        <dbReference type="Proteomes" id="UP000023152"/>
    </source>
</evidence>
<keyword evidence="2" id="KW-0812">Transmembrane</keyword>